<dbReference type="Proteomes" id="UP000620104">
    <property type="component" value="Unassembled WGS sequence"/>
</dbReference>
<dbReference type="InterPro" id="IPR004344">
    <property type="entry name" value="TTL/TTLL_fam"/>
</dbReference>
<evidence type="ECO:0008006" key="4">
    <source>
        <dbReference type="Google" id="ProtNLM"/>
    </source>
</evidence>
<dbReference type="PROSITE" id="PS51221">
    <property type="entry name" value="TTL"/>
    <property type="match status" value="1"/>
</dbReference>
<sequence length="512" mass="58397">MSEADRKLSVFVNFPSPYTQSLIISALTSTLPALSLTFEPPTEDDVPDLQWADYDLLCLDTIQRHPDSQLISSYVYRKTLIRKHMLHAAVQEYLAKQRHRGYQANLLERAIPRGWVIDIQFADELDELMIDDLYDLREDLLANDEVQDLSRRKWFVLKPGMSDKGNGIRMFSTEDDLTAIFESFEPESDEEDENDDDDTLERLSTELNEDEIRRMKKLALKDFPDDEGSLDTRQAEDSDEEEAEGTGVQTSQLRHFVIQEYVPRPLLIDPLESMRPDASALIGHKFHLRAYVMMTGTYQLYLARTMLALFSDQPFALPSQNLNLDGTDLRAHLTNTCLQQNNESGPPEHLVKLFWELEGQNILSSDDSKVHQLIDRPWLDTIFGRSGEVIAETVKAAAECGSFGLQLMPNSFEIFGVDLLLSFEPCDAETTPIITLLEFNASPDFTQSGDRLRSELADAFQGVIKLVIAPFFEIKRFADQDDNEAEQPVALRVGEEKFGWRKIGEQETRGTW</sequence>
<reference evidence="2" key="1">
    <citation type="submission" date="2020-07" db="EMBL/GenBank/DDBJ databases">
        <title>Draft Genome Sequence of a Deep-Sea Yeast, Naganishia (Cryptococcus) liquefaciens strain N6.</title>
        <authorList>
            <person name="Han Y.W."/>
            <person name="Kajitani R."/>
            <person name="Morimoto H."/>
            <person name="Parhat M."/>
            <person name="Tsubouchi H."/>
            <person name="Bakenova O."/>
            <person name="Ogata M."/>
            <person name="Argunhan B."/>
            <person name="Aoki R."/>
            <person name="Kajiwara S."/>
            <person name="Itoh T."/>
            <person name="Iwasaki H."/>
        </authorList>
    </citation>
    <scope>NUCLEOTIDE SEQUENCE</scope>
    <source>
        <strain evidence="2">N6</strain>
    </source>
</reference>
<dbReference type="EMBL" id="BLZA01000019">
    <property type="protein sequence ID" value="GHJ86777.1"/>
    <property type="molecule type" value="Genomic_DNA"/>
</dbReference>
<dbReference type="AlphaFoldDB" id="A0A8H3TT91"/>
<dbReference type="GO" id="GO:0000932">
    <property type="term" value="C:P-body"/>
    <property type="evidence" value="ECO:0007669"/>
    <property type="project" value="TreeGrafter"/>
</dbReference>
<comment type="caution">
    <text evidence="2">The sequence shown here is derived from an EMBL/GenBank/DDBJ whole genome shotgun (WGS) entry which is preliminary data.</text>
</comment>
<accession>A0A8H3TT91</accession>
<organism evidence="2 3">
    <name type="scientific">Naganishia liquefaciens</name>
    <dbReference type="NCBI Taxonomy" id="104408"/>
    <lineage>
        <taxon>Eukaryota</taxon>
        <taxon>Fungi</taxon>
        <taxon>Dikarya</taxon>
        <taxon>Basidiomycota</taxon>
        <taxon>Agaricomycotina</taxon>
        <taxon>Tremellomycetes</taxon>
        <taxon>Filobasidiales</taxon>
        <taxon>Filobasidiaceae</taxon>
        <taxon>Naganishia</taxon>
    </lineage>
</organism>
<dbReference type="PANTHER" id="PTHR47551">
    <property type="entry name" value="TUBULIN--TYROSINE LIGASE PBY1-RELATED"/>
    <property type="match status" value="1"/>
</dbReference>
<evidence type="ECO:0000256" key="1">
    <source>
        <dbReference type="SAM" id="MobiDB-lite"/>
    </source>
</evidence>
<evidence type="ECO:0000313" key="2">
    <source>
        <dbReference type="EMBL" id="GHJ86777.1"/>
    </source>
</evidence>
<keyword evidence="3" id="KW-1185">Reference proteome</keyword>
<dbReference type="InterPro" id="IPR027746">
    <property type="entry name" value="TTL"/>
</dbReference>
<dbReference type="OrthoDB" id="202825at2759"/>
<evidence type="ECO:0000313" key="3">
    <source>
        <dbReference type="Proteomes" id="UP000620104"/>
    </source>
</evidence>
<protein>
    <recommendedName>
        <fullName evidence="4">TTL-domain-containing protein</fullName>
    </recommendedName>
</protein>
<gene>
    <name evidence="2" type="ORF">NliqN6_3179</name>
</gene>
<name>A0A8H3TT91_9TREE</name>
<dbReference type="PANTHER" id="PTHR47551:SF1">
    <property type="entry name" value="TUBULIN--TYROSINE LIGASE PBY1-RELATED"/>
    <property type="match status" value="1"/>
</dbReference>
<dbReference type="Pfam" id="PF03133">
    <property type="entry name" value="TTL"/>
    <property type="match status" value="1"/>
</dbReference>
<proteinExistence type="predicted"/>
<dbReference type="Gene3D" id="3.30.470.20">
    <property type="entry name" value="ATP-grasp fold, B domain"/>
    <property type="match status" value="1"/>
</dbReference>
<feature type="region of interest" description="Disordered" evidence="1">
    <location>
        <begin position="223"/>
        <end position="250"/>
    </location>
</feature>